<proteinExistence type="predicted"/>
<evidence type="ECO:0000313" key="2">
    <source>
        <dbReference type="Proteomes" id="UP000003027"/>
    </source>
</evidence>
<name>A0ABM9Y7E3_YERMW</name>
<dbReference type="EMBL" id="AALD02000032">
    <property type="protein sequence ID" value="EEQ09688.1"/>
    <property type="molecule type" value="Genomic_DNA"/>
</dbReference>
<reference evidence="1" key="1">
    <citation type="submission" date="2008-12" db="EMBL/GenBank/DDBJ databases">
        <title>Annotation of the Yersinia mollaretii ATCC 43969 genome.</title>
        <authorList>
            <person name="Read T.D."/>
            <person name="Akmal A."/>
            <person name="Bishop-Lilly K."/>
            <person name="Chen P.E."/>
            <person name="Cook C."/>
            <person name="Kiley M.P."/>
            <person name="Lentz S."/>
            <person name="Mateczun A."/>
            <person name="Nagarajan N."/>
            <person name="Nolan N."/>
            <person name="Osborne B.I."/>
            <person name="Pop M."/>
            <person name="Sozhamannan S."/>
            <person name="Stewart A.C."/>
            <person name="Sulakvelidze A."/>
            <person name="Thomason B."/>
            <person name="Willner K."/>
            <person name="Zwick M.E."/>
        </authorList>
    </citation>
    <scope>NUCLEOTIDE SEQUENCE [LARGE SCALE GENOMIC DNA]</scope>
    <source>
        <strain evidence="1">ATCC 43969</strain>
    </source>
</reference>
<evidence type="ECO:0000313" key="1">
    <source>
        <dbReference type="EMBL" id="EEQ09688.1"/>
    </source>
</evidence>
<comment type="caution">
    <text evidence="1">The sequence shown here is derived from an EMBL/GenBank/DDBJ whole genome shotgun (WGS) entry which is preliminary data.</text>
</comment>
<dbReference type="Proteomes" id="UP000003027">
    <property type="component" value="Unassembled WGS sequence"/>
</dbReference>
<sequence>MALSLYPQMIMIIIIKWWRCGKTSTSIKELKKFKSILITEEVNQKY</sequence>
<gene>
    <name evidence="1" type="ORF">ymoll0001_38570</name>
</gene>
<organism evidence="1 2">
    <name type="scientific">Yersinia mollaretii (strain ATCC 43969 / DSM 18520 / CIP 103324 / CNY 7263 / WAIP 204)</name>
    <dbReference type="NCBI Taxonomy" id="349967"/>
    <lineage>
        <taxon>Bacteria</taxon>
        <taxon>Pseudomonadati</taxon>
        <taxon>Pseudomonadota</taxon>
        <taxon>Gammaproteobacteria</taxon>
        <taxon>Enterobacterales</taxon>
        <taxon>Yersiniaceae</taxon>
        <taxon>Yersinia</taxon>
    </lineage>
</organism>
<keyword evidence="2" id="KW-1185">Reference proteome</keyword>
<accession>A0ABM9Y7E3</accession>
<evidence type="ECO:0008006" key="3">
    <source>
        <dbReference type="Google" id="ProtNLM"/>
    </source>
</evidence>
<protein>
    <recommendedName>
        <fullName evidence="3">Thymidine kinase</fullName>
    </recommendedName>
</protein>